<evidence type="ECO:0000256" key="2">
    <source>
        <dbReference type="RuleBase" id="RU003707"/>
    </source>
</evidence>
<dbReference type="CDD" id="cd06558">
    <property type="entry name" value="crotonase-like"/>
    <property type="match status" value="1"/>
</dbReference>
<dbReference type="AlphaFoldDB" id="A0A7M5TTG9"/>
<dbReference type="PANTHER" id="PTHR43802">
    <property type="entry name" value="ENOYL-COA HYDRATASE"/>
    <property type="match status" value="1"/>
</dbReference>
<protein>
    <submittedName>
        <fullName evidence="3">Uncharacterized protein</fullName>
    </submittedName>
</protein>
<dbReference type="OrthoDB" id="448450at2759"/>
<dbReference type="SUPFAM" id="SSF52096">
    <property type="entry name" value="ClpP/crotonase"/>
    <property type="match status" value="1"/>
</dbReference>
<dbReference type="InterPro" id="IPR018376">
    <property type="entry name" value="Enoyl-CoA_hyd/isom_CS"/>
</dbReference>
<evidence type="ECO:0000256" key="1">
    <source>
        <dbReference type="ARBA" id="ARBA00005254"/>
    </source>
</evidence>
<dbReference type="Pfam" id="PF00378">
    <property type="entry name" value="ECH_1"/>
    <property type="match status" value="1"/>
</dbReference>
<dbReference type="PANTHER" id="PTHR43802:SF1">
    <property type="entry name" value="IP11341P-RELATED"/>
    <property type="match status" value="1"/>
</dbReference>
<organism evidence="3 4">
    <name type="scientific">Clytia hemisphaerica</name>
    <dbReference type="NCBI Taxonomy" id="252671"/>
    <lineage>
        <taxon>Eukaryota</taxon>
        <taxon>Metazoa</taxon>
        <taxon>Cnidaria</taxon>
        <taxon>Hydrozoa</taxon>
        <taxon>Hydroidolina</taxon>
        <taxon>Leptothecata</taxon>
        <taxon>Obeliida</taxon>
        <taxon>Clytiidae</taxon>
        <taxon>Clytia</taxon>
    </lineage>
</organism>
<dbReference type="InterPro" id="IPR029045">
    <property type="entry name" value="ClpP/crotonase-like_dom_sf"/>
</dbReference>
<keyword evidence="4" id="KW-1185">Reference proteome</keyword>
<dbReference type="Proteomes" id="UP000594262">
    <property type="component" value="Unplaced"/>
</dbReference>
<reference evidence="3" key="1">
    <citation type="submission" date="2021-01" db="UniProtKB">
        <authorList>
            <consortium name="EnsemblMetazoa"/>
        </authorList>
    </citation>
    <scope>IDENTIFICATION</scope>
</reference>
<dbReference type="Gene3D" id="3.90.226.10">
    <property type="entry name" value="2-enoyl-CoA Hydratase, Chain A, domain 1"/>
    <property type="match status" value="1"/>
</dbReference>
<dbReference type="InterPro" id="IPR001753">
    <property type="entry name" value="Enoyl-CoA_hydra/iso"/>
</dbReference>
<sequence length="315" mass="34448">IFLSDLLIACQMMFSRYHFVSKTFVKNSKYIKHANIFKQNISSQESKPCVIVERLDSLNVMTIGINRPQKRNCVNIEAAGLLISAFKEFEKDDQIHCAVLHGFGGFFCGGYDLEELSETPEKDRQKKISTIIFGDGPMGPTRMALTKPLIAAVSGYAVAGGLELASMCDMRVVEENAQFGVLCRRFGVPLIDGGTVRLPKLIGLSRAMDMILTGRLVGAEEALAFGLANRVVKKGTALNEAISLAKEISKSPQGCLRADRQSALYSSYEANDIDDAFCFEVENAAHVISEESIEGAKKFVSGQGKHGQFNVGDFN</sequence>
<dbReference type="PROSITE" id="PS00166">
    <property type="entry name" value="ENOYL_COA_HYDRATASE"/>
    <property type="match status" value="1"/>
</dbReference>
<comment type="similarity">
    <text evidence="1 2">Belongs to the enoyl-CoA hydratase/isomerase family.</text>
</comment>
<proteinExistence type="inferred from homology"/>
<evidence type="ECO:0000313" key="4">
    <source>
        <dbReference type="Proteomes" id="UP000594262"/>
    </source>
</evidence>
<dbReference type="NCBIfam" id="NF006108">
    <property type="entry name" value="PRK08259.1"/>
    <property type="match status" value="1"/>
</dbReference>
<name>A0A7M5TTG9_9CNID</name>
<accession>A0A7M5TTG9</accession>
<evidence type="ECO:0000313" key="3">
    <source>
        <dbReference type="EnsemblMetazoa" id="CLYHEMP001628.1"/>
    </source>
</evidence>
<dbReference type="Gene3D" id="1.10.287.2460">
    <property type="match status" value="1"/>
</dbReference>
<dbReference type="EnsemblMetazoa" id="CLYHEMT001628.1">
    <property type="protein sequence ID" value="CLYHEMP001628.1"/>
    <property type="gene ID" value="CLYHEMG001628"/>
</dbReference>
<dbReference type="GO" id="GO:0003824">
    <property type="term" value="F:catalytic activity"/>
    <property type="evidence" value="ECO:0007669"/>
    <property type="project" value="InterPro"/>
</dbReference>